<sequence>MARRPSQLGASMEERKTFAQSHPVLAVLLLGSVVLGTILMTVLAITLESTPPEFSATVSSFEGLDRRAGAPPTFRVHLRVKNSNVWRHCFEPAGAVVEYDGVPLASADLGELCVPARSVVDVPFVATGEGLGMPDQLYERLDGLRRRQERVSLAVRLTLEEKDAVTQVWPLLLRCTAMLDGLPDLPSRCLLFFLMEPGSMSSV</sequence>
<name>A0A077S0H0_WHEAT</name>
<evidence type="ECO:0000313" key="2">
    <source>
        <dbReference type="EnsemblPlants" id="TraesCS3B02G341100.1.cds1"/>
    </source>
</evidence>
<dbReference type="Gramene" id="TraesARI3B03G01717110.1">
    <property type="protein sequence ID" value="TraesARI3B03G01717110.1.CDS1"/>
    <property type="gene ID" value="TraesARI3B03G01717110"/>
</dbReference>
<keyword evidence="1" id="KW-1133">Transmembrane helix</keyword>
<organism evidence="2">
    <name type="scientific">Triticum aestivum</name>
    <name type="common">Wheat</name>
    <dbReference type="NCBI Taxonomy" id="4565"/>
    <lineage>
        <taxon>Eukaryota</taxon>
        <taxon>Viridiplantae</taxon>
        <taxon>Streptophyta</taxon>
        <taxon>Embryophyta</taxon>
        <taxon>Tracheophyta</taxon>
        <taxon>Spermatophyta</taxon>
        <taxon>Magnoliopsida</taxon>
        <taxon>Liliopsida</taxon>
        <taxon>Poales</taxon>
        <taxon>Poaceae</taxon>
        <taxon>BOP clade</taxon>
        <taxon>Pooideae</taxon>
        <taxon>Triticodae</taxon>
        <taxon>Triticeae</taxon>
        <taxon>Triticinae</taxon>
        <taxon>Triticum</taxon>
    </lineage>
</organism>
<dbReference type="Gramene" id="TraesJUL3B03G01702660.1">
    <property type="protein sequence ID" value="TraesJUL3B03G01702660.1.CDS1"/>
    <property type="gene ID" value="TraesJUL3B03G01702660"/>
</dbReference>
<dbReference type="Gramene" id="TraesCS3B02G341100.1">
    <property type="protein sequence ID" value="TraesCS3B02G341100.1.cds1"/>
    <property type="gene ID" value="TraesCS3B02G341100"/>
</dbReference>
<dbReference type="Gramene" id="TraesCS3B03G0866900.1">
    <property type="protein sequence ID" value="TraesCS3B03G0866900.1.CDS1"/>
    <property type="gene ID" value="TraesCS3B03G0866900"/>
</dbReference>
<dbReference type="PANTHER" id="PTHR33994:SF22">
    <property type="entry name" value="LATE EMBRYOGENESIS ABUNDANT PROTEIN LEA-2 SUBGROUP DOMAIN-CONTAINING PROTEIN"/>
    <property type="match status" value="1"/>
</dbReference>
<evidence type="ECO:0000313" key="3">
    <source>
        <dbReference type="Proteomes" id="UP000019116"/>
    </source>
</evidence>
<dbReference type="EnsemblPlants" id="TraesCS3B02G341100.1">
    <property type="protein sequence ID" value="TraesCS3B02G341100.1.cds1"/>
    <property type="gene ID" value="TraesCS3B02G341100"/>
</dbReference>
<reference evidence="2" key="2">
    <citation type="submission" date="2018-10" db="UniProtKB">
        <authorList>
            <consortium name="EnsemblPlants"/>
        </authorList>
    </citation>
    <scope>IDENTIFICATION</scope>
</reference>
<evidence type="ECO:0000256" key="1">
    <source>
        <dbReference type="SAM" id="Phobius"/>
    </source>
</evidence>
<accession>A0A077S0H0</accession>
<keyword evidence="1" id="KW-0812">Transmembrane</keyword>
<keyword evidence="3" id="KW-1185">Reference proteome</keyword>
<feature type="transmembrane region" description="Helical" evidence="1">
    <location>
        <begin position="21"/>
        <end position="45"/>
    </location>
</feature>
<dbReference type="PANTHER" id="PTHR33994">
    <property type="entry name" value="OS04G0515000 PROTEIN"/>
    <property type="match status" value="1"/>
</dbReference>
<dbReference type="HOGENOM" id="CLU_1346284_0_0_1"/>
<protein>
    <recommendedName>
        <fullName evidence="4">Late embryogenesis abundant protein LEA-2 subgroup domain-containing protein</fullName>
    </recommendedName>
</protein>
<keyword evidence="1" id="KW-0472">Membrane</keyword>
<dbReference type="Gramene" id="TraesNOR3B03G01712030.1">
    <property type="protein sequence ID" value="TraesNOR3B03G01712030.1.CDS1"/>
    <property type="gene ID" value="TraesNOR3B03G01712030"/>
</dbReference>
<evidence type="ECO:0008006" key="4">
    <source>
        <dbReference type="Google" id="ProtNLM"/>
    </source>
</evidence>
<reference evidence="2" key="1">
    <citation type="submission" date="2018-08" db="EMBL/GenBank/DDBJ databases">
        <authorList>
            <person name="Rossello M."/>
        </authorList>
    </citation>
    <scope>NUCLEOTIDE SEQUENCE [LARGE SCALE GENOMIC DNA]</scope>
    <source>
        <strain evidence="2">cv. Chinese Spring</strain>
    </source>
</reference>
<dbReference type="OrthoDB" id="668221at2759"/>
<dbReference type="Proteomes" id="UP000019116">
    <property type="component" value="Chromosome 3B"/>
</dbReference>
<proteinExistence type="predicted"/>
<dbReference type="AlphaFoldDB" id="A0A077S0H0"/>